<dbReference type="InterPro" id="IPR050469">
    <property type="entry name" value="Diguanylate_Cyclase"/>
</dbReference>
<dbReference type="InterPro" id="IPR029787">
    <property type="entry name" value="Nucleotide_cyclase"/>
</dbReference>
<gene>
    <name evidence="5" type="ORF">NK718_04930</name>
</gene>
<dbReference type="InterPro" id="IPR043128">
    <property type="entry name" value="Rev_trsase/Diguanyl_cyclase"/>
</dbReference>
<comment type="catalytic activity">
    <reaction evidence="2">
        <text>2 GTP = 3',3'-c-di-GMP + 2 diphosphate</text>
        <dbReference type="Rhea" id="RHEA:24898"/>
        <dbReference type="ChEBI" id="CHEBI:33019"/>
        <dbReference type="ChEBI" id="CHEBI:37565"/>
        <dbReference type="ChEBI" id="CHEBI:58805"/>
        <dbReference type="EC" id="2.7.7.65"/>
    </reaction>
</comment>
<protein>
    <recommendedName>
        <fullName evidence="1">diguanylate cyclase</fullName>
        <ecNumber evidence="1">2.7.7.65</ecNumber>
    </recommendedName>
</protein>
<evidence type="ECO:0000256" key="3">
    <source>
        <dbReference type="SAM" id="Phobius"/>
    </source>
</evidence>
<reference evidence="5 6" key="1">
    <citation type="submission" date="2022-07" db="EMBL/GenBank/DDBJ databases">
        <authorList>
            <person name="Li W.-J."/>
            <person name="Deng Q.-Q."/>
        </authorList>
    </citation>
    <scope>NUCLEOTIDE SEQUENCE [LARGE SCALE GENOMIC DNA]</scope>
    <source>
        <strain evidence="5 6">SYSU M60028</strain>
    </source>
</reference>
<keyword evidence="3" id="KW-1133">Transmembrane helix</keyword>
<accession>A0ABT1LAP6</accession>
<feature type="transmembrane region" description="Helical" evidence="3">
    <location>
        <begin position="12"/>
        <end position="32"/>
    </location>
</feature>
<dbReference type="InterPro" id="IPR000160">
    <property type="entry name" value="GGDEF_dom"/>
</dbReference>
<dbReference type="PANTHER" id="PTHR45138">
    <property type="entry name" value="REGULATORY COMPONENTS OF SENSORY TRANSDUCTION SYSTEM"/>
    <property type="match status" value="1"/>
</dbReference>
<dbReference type="EMBL" id="JANCLU010000003">
    <property type="protein sequence ID" value="MCP8937850.1"/>
    <property type="molecule type" value="Genomic_DNA"/>
</dbReference>
<evidence type="ECO:0000313" key="5">
    <source>
        <dbReference type="EMBL" id="MCP8937850.1"/>
    </source>
</evidence>
<dbReference type="Proteomes" id="UP001205890">
    <property type="component" value="Unassembled WGS sequence"/>
</dbReference>
<comment type="caution">
    <text evidence="5">The sequence shown here is derived from an EMBL/GenBank/DDBJ whole genome shotgun (WGS) entry which is preliminary data.</text>
</comment>
<dbReference type="CDD" id="cd01949">
    <property type="entry name" value="GGDEF"/>
    <property type="match status" value="1"/>
</dbReference>
<dbReference type="SMART" id="SM00267">
    <property type="entry name" value="GGDEF"/>
    <property type="match status" value="1"/>
</dbReference>
<dbReference type="NCBIfam" id="TIGR00254">
    <property type="entry name" value="GGDEF"/>
    <property type="match status" value="1"/>
</dbReference>
<dbReference type="PANTHER" id="PTHR45138:SF9">
    <property type="entry name" value="DIGUANYLATE CYCLASE DGCM-RELATED"/>
    <property type="match status" value="1"/>
</dbReference>
<keyword evidence="3" id="KW-0812">Transmembrane</keyword>
<sequence>MNGPQADPALKTGLLSCAASMLGVVGTTILAVQALGSSQLSAQIPLAAILGASAALFGVNGLATAGLLKGYRRLLGEVETVLAADIPPQEADAERRQVASVSRIKASLLNAGPDVERIADFDPLTGLGNQHWLKLRAAHEMKRIERDGGPVSLILLRVEHLDKIVETHGVDAADTALLWVADMLRNTVRSYDLVARLGDGEFCALLPGATQTVASNVAKRLKIAVEMAPQVLMQNKTLQISCAVTAPEEPDTTVETLIQRGRVELGTAPHEATNE</sequence>
<organism evidence="5 6">
    <name type="scientific">Alsobacter ponti</name>
    <dbReference type="NCBI Taxonomy" id="2962936"/>
    <lineage>
        <taxon>Bacteria</taxon>
        <taxon>Pseudomonadati</taxon>
        <taxon>Pseudomonadota</taxon>
        <taxon>Alphaproteobacteria</taxon>
        <taxon>Hyphomicrobiales</taxon>
        <taxon>Alsobacteraceae</taxon>
        <taxon>Alsobacter</taxon>
    </lineage>
</organism>
<name>A0ABT1LAP6_9HYPH</name>
<feature type="transmembrane region" description="Helical" evidence="3">
    <location>
        <begin position="44"/>
        <end position="68"/>
    </location>
</feature>
<dbReference type="EC" id="2.7.7.65" evidence="1"/>
<dbReference type="Gene3D" id="3.30.70.270">
    <property type="match status" value="1"/>
</dbReference>
<keyword evidence="6" id="KW-1185">Reference proteome</keyword>
<evidence type="ECO:0000256" key="1">
    <source>
        <dbReference type="ARBA" id="ARBA00012528"/>
    </source>
</evidence>
<dbReference type="RefSeq" id="WP_254739211.1">
    <property type="nucleotide sequence ID" value="NZ_JANCLU010000003.1"/>
</dbReference>
<evidence type="ECO:0000313" key="6">
    <source>
        <dbReference type="Proteomes" id="UP001205890"/>
    </source>
</evidence>
<dbReference type="SUPFAM" id="SSF55073">
    <property type="entry name" value="Nucleotide cyclase"/>
    <property type="match status" value="1"/>
</dbReference>
<dbReference type="PROSITE" id="PS50887">
    <property type="entry name" value="GGDEF"/>
    <property type="match status" value="1"/>
</dbReference>
<keyword evidence="3" id="KW-0472">Membrane</keyword>
<feature type="domain" description="GGDEF" evidence="4">
    <location>
        <begin position="149"/>
        <end position="275"/>
    </location>
</feature>
<dbReference type="Pfam" id="PF00990">
    <property type="entry name" value="GGDEF"/>
    <property type="match status" value="1"/>
</dbReference>
<proteinExistence type="predicted"/>
<evidence type="ECO:0000259" key="4">
    <source>
        <dbReference type="PROSITE" id="PS50887"/>
    </source>
</evidence>
<evidence type="ECO:0000256" key="2">
    <source>
        <dbReference type="ARBA" id="ARBA00034247"/>
    </source>
</evidence>